<evidence type="ECO:0000313" key="4">
    <source>
        <dbReference type="Proteomes" id="UP001595898"/>
    </source>
</evidence>
<evidence type="ECO:0000259" key="2">
    <source>
        <dbReference type="Pfam" id="PF13193"/>
    </source>
</evidence>
<dbReference type="InterPro" id="IPR025110">
    <property type="entry name" value="AMP-bd_C"/>
</dbReference>
<feature type="domain" description="AMP-dependent synthetase/ligase" evidence="1">
    <location>
        <begin position="18"/>
        <end position="377"/>
    </location>
</feature>
<gene>
    <name evidence="3" type="ORF">ACFO5R_00215</name>
</gene>
<dbReference type="InterPro" id="IPR050237">
    <property type="entry name" value="ATP-dep_AMP-bd_enzyme"/>
</dbReference>
<comment type="caution">
    <text evidence="3">The sequence shown here is derived from an EMBL/GenBank/DDBJ whole genome shotgun (WGS) entry which is preliminary data.</text>
</comment>
<organism evidence="3 4">
    <name type="scientific">Halosolutus amylolyticus</name>
    <dbReference type="NCBI Taxonomy" id="2932267"/>
    <lineage>
        <taxon>Archaea</taxon>
        <taxon>Methanobacteriati</taxon>
        <taxon>Methanobacteriota</taxon>
        <taxon>Stenosarchaea group</taxon>
        <taxon>Halobacteria</taxon>
        <taxon>Halobacteriales</taxon>
        <taxon>Natrialbaceae</taxon>
        <taxon>Halosolutus</taxon>
    </lineage>
</organism>
<keyword evidence="4" id="KW-1185">Reference proteome</keyword>
<dbReference type="AlphaFoldDB" id="A0ABD5PIK4"/>
<reference evidence="3 4" key="1">
    <citation type="journal article" date="2019" name="Int. J. Syst. Evol. Microbiol.">
        <title>The Global Catalogue of Microorganisms (GCM) 10K type strain sequencing project: providing services to taxonomists for standard genome sequencing and annotation.</title>
        <authorList>
            <consortium name="The Broad Institute Genomics Platform"/>
            <consortium name="The Broad Institute Genome Sequencing Center for Infectious Disease"/>
            <person name="Wu L."/>
            <person name="Ma J."/>
        </authorList>
    </citation>
    <scope>NUCLEOTIDE SEQUENCE [LARGE SCALE GENOMIC DNA]</scope>
    <source>
        <strain evidence="3 4">WLHS5</strain>
    </source>
</reference>
<dbReference type="Gene3D" id="3.40.50.12780">
    <property type="entry name" value="N-terminal domain of ligase-like"/>
    <property type="match status" value="1"/>
</dbReference>
<dbReference type="GO" id="GO:0016878">
    <property type="term" value="F:acid-thiol ligase activity"/>
    <property type="evidence" value="ECO:0007669"/>
    <property type="project" value="UniProtKB-ARBA"/>
</dbReference>
<accession>A0ABD5PIK4</accession>
<dbReference type="PANTHER" id="PTHR43767:SF1">
    <property type="entry name" value="NONRIBOSOMAL PEPTIDE SYNTHASE PES1 (EUROFUNG)-RELATED"/>
    <property type="match status" value="1"/>
</dbReference>
<dbReference type="RefSeq" id="WP_250142409.1">
    <property type="nucleotide sequence ID" value="NZ_JALIQP010000007.1"/>
</dbReference>
<feature type="domain" description="AMP-binding enzyme C-terminal" evidence="2">
    <location>
        <begin position="432"/>
        <end position="507"/>
    </location>
</feature>
<protein>
    <submittedName>
        <fullName evidence="3">Class I adenylate-forming enzyme family protein</fullName>
    </submittedName>
</protein>
<name>A0ABD5PIK4_9EURY</name>
<evidence type="ECO:0000259" key="1">
    <source>
        <dbReference type="Pfam" id="PF00501"/>
    </source>
</evidence>
<sequence>MIDSNTHTLKAALNQATEWYPEKEVFVQAFSDDRRNTYVEFNDDCRKMANAYLEDGIEKGDRIVFVSDTTVEHAVAYFAALKVGAIPANLHTRAAVNVNKSLIDELEPETIVFQPKYTDDVEAFETDDVKRLIALDSDAESPSFASNVSEFVEGAPETEPDVNLQPSDDAFINFTSGTTGKPKGMVRSHEEAIEFIQTATYIYQSDRTDVYLNPFGTGFIGWPLFMLSCSSMGATVVCMDEFAPARVPELIESEGITFTIITPTMWKMILQHGDADDYDLSSLDRVGYAGEAISTDVYKRLQDQYTENVLTVYGGTDPGFVTVLFPEEVTEQALESVGRPVMNHNVRIIEPESKDPTATVEPGEIGEIIARGPSTANRVYNRPEKTEELFDDDGWWYGGDLARIGTDGNIYLEGRVDNMIISGGVNVYAEAVETVLDNHPAIHEVAVIGMPDEKWGERVTAYVISDDGSLTENELEQWCRDNDDLGDYQRPREFIFRDELPRSNTGKLDRDSLRSDANS</sequence>
<dbReference type="PROSITE" id="PS00455">
    <property type="entry name" value="AMP_BINDING"/>
    <property type="match status" value="1"/>
</dbReference>
<dbReference type="Pfam" id="PF00501">
    <property type="entry name" value="AMP-binding"/>
    <property type="match status" value="1"/>
</dbReference>
<dbReference type="InterPro" id="IPR000873">
    <property type="entry name" value="AMP-dep_synth/lig_dom"/>
</dbReference>
<dbReference type="PANTHER" id="PTHR43767">
    <property type="entry name" value="LONG-CHAIN-FATTY-ACID--COA LIGASE"/>
    <property type="match status" value="1"/>
</dbReference>
<proteinExistence type="predicted"/>
<evidence type="ECO:0000313" key="3">
    <source>
        <dbReference type="EMBL" id="MFC4540364.1"/>
    </source>
</evidence>
<dbReference type="Gene3D" id="3.30.300.30">
    <property type="match status" value="1"/>
</dbReference>
<dbReference type="EMBL" id="JBHSFA010000001">
    <property type="protein sequence ID" value="MFC4540364.1"/>
    <property type="molecule type" value="Genomic_DNA"/>
</dbReference>
<dbReference type="InterPro" id="IPR020845">
    <property type="entry name" value="AMP-binding_CS"/>
</dbReference>
<dbReference type="Pfam" id="PF13193">
    <property type="entry name" value="AMP-binding_C"/>
    <property type="match status" value="1"/>
</dbReference>
<dbReference type="InterPro" id="IPR045851">
    <property type="entry name" value="AMP-bd_C_sf"/>
</dbReference>
<dbReference type="Proteomes" id="UP001595898">
    <property type="component" value="Unassembled WGS sequence"/>
</dbReference>
<dbReference type="SUPFAM" id="SSF56801">
    <property type="entry name" value="Acetyl-CoA synthetase-like"/>
    <property type="match status" value="1"/>
</dbReference>
<dbReference type="InterPro" id="IPR042099">
    <property type="entry name" value="ANL_N_sf"/>
</dbReference>